<dbReference type="PANTHER" id="PTHR13696:SF96">
    <property type="entry name" value="COBQ_COBB_MIND_PARA NUCLEOTIDE BINDING DOMAIN-CONTAINING PROTEIN"/>
    <property type="match status" value="1"/>
</dbReference>
<feature type="domain" description="AAA" evidence="1">
    <location>
        <begin position="1"/>
        <end position="156"/>
    </location>
</feature>
<dbReference type="SUPFAM" id="SSF52540">
    <property type="entry name" value="P-loop containing nucleoside triphosphate hydrolases"/>
    <property type="match status" value="1"/>
</dbReference>
<accession>A0A484RY17</accession>
<evidence type="ECO:0000313" key="5">
    <source>
        <dbReference type="EMBL" id="VFS30593.1"/>
    </source>
</evidence>
<dbReference type="InterPro" id="IPR050678">
    <property type="entry name" value="DNA_Partitioning_ATPase"/>
</dbReference>
<protein>
    <submittedName>
        <fullName evidence="2">Chromosome partitioning ATPase in PFGI-1-like cluster, ParA-like</fullName>
    </submittedName>
</protein>
<organism evidence="2">
    <name type="scientific">plant metagenome</name>
    <dbReference type="NCBI Taxonomy" id="1297885"/>
    <lineage>
        <taxon>unclassified sequences</taxon>
        <taxon>metagenomes</taxon>
        <taxon>organismal metagenomes</taxon>
    </lineage>
</organism>
<sequence length="292" mass="32337">MRVVSIISTKGGVGKTTTAANLGGLLADAGLRVLLLDLDVQPTLSSYYELALRAPGGIYELLAFNERQIEQLVSRTTIAGLDLVLSNDDRSELNTLLLHAPDGRLRLRHLLPVLEPRYDLVLIDTQGARSVLLEMAVLASDLALSPVTPEILAARELRRGTIQLLEDIAPYRHLGIEPPPLHLLINRVHPVSANARMIQQALRDLFQRHEGIRELDTDVPAIEAYPRASTRGLPVHRVEYRQPPGRVAPAALDTMRSLATELFPQWREQLALVVRRPPKTDISGRNPHGQRA</sequence>
<dbReference type="InterPro" id="IPR027417">
    <property type="entry name" value="P-loop_NTPase"/>
</dbReference>
<dbReference type="EMBL" id="CAADIZ010000058">
    <property type="protein sequence ID" value="VFS30593.1"/>
    <property type="molecule type" value="Genomic_DNA"/>
</dbReference>
<evidence type="ECO:0000313" key="2">
    <source>
        <dbReference type="EMBL" id="VFR54049.1"/>
    </source>
</evidence>
<name>A0A484RY17_9ZZZZ</name>
<evidence type="ECO:0000313" key="3">
    <source>
        <dbReference type="EMBL" id="VFR83743.1"/>
    </source>
</evidence>
<dbReference type="EMBL" id="CAADII010000019">
    <property type="protein sequence ID" value="VFR54049.1"/>
    <property type="molecule type" value="Genomic_DNA"/>
</dbReference>
<reference evidence="2" key="1">
    <citation type="submission" date="2019-03" db="EMBL/GenBank/DDBJ databases">
        <authorList>
            <person name="Danneels B."/>
        </authorList>
    </citation>
    <scope>NUCLEOTIDE SEQUENCE</scope>
</reference>
<evidence type="ECO:0000313" key="4">
    <source>
        <dbReference type="EMBL" id="VFR97964.1"/>
    </source>
</evidence>
<dbReference type="EMBL" id="CAADIP010000055">
    <property type="protein sequence ID" value="VFR97964.1"/>
    <property type="molecule type" value="Genomic_DNA"/>
</dbReference>
<dbReference type="CDD" id="cd02042">
    <property type="entry name" value="ParAB_family"/>
    <property type="match status" value="1"/>
</dbReference>
<gene>
    <name evidence="2" type="ORF">BRI6_4661</name>
    <name evidence="3" type="ORF">BRI9_4664</name>
    <name evidence="4" type="ORF">IVO3_4661</name>
    <name evidence="5" type="ORF">RAN7_4592</name>
</gene>
<dbReference type="PANTHER" id="PTHR13696">
    <property type="entry name" value="P-LOOP CONTAINING NUCLEOSIDE TRIPHOSPHATE HYDROLASE"/>
    <property type="match status" value="1"/>
</dbReference>
<dbReference type="AlphaFoldDB" id="A0A484RY17"/>
<dbReference type="Pfam" id="PF13614">
    <property type="entry name" value="AAA_31"/>
    <property type="match status" value="1"/>
</dbReference>
<dbReference type="InterPro" id="IPR025669">
    <property type="entry name" value="AAA_dom"/>
</dbReference>
<proteinExistence type="predicted"/>
<dbReference type="EMBL" id="CAADIK010000056">
    <property type="protein sequence ID" value="VFR83743.1"/>
    <property type="molecule type" value="Genomic_DNA"/>
</dbReference>
<evidence type="ECO:0000259" key="1">
    <source>
        <dbReference type="Pfam" id="PF13614"/>
    </source>
</evidence>
<dbReference type="Gene3D" id="3.40.50.300">
    <property type="entry name" value="P-loop containing nucleotide triphosphate hydrolases"/>
    <property type="match status" value="1"/>
</dbReference>